<evidence type="ECO:0000313" key="2">
    <source>
        <dbReference type="Proteomes" id="UP000663848"/>
    </source>
</evidence>
<dbReference type="Proteomes" id="UP000663848">
    <property type="component" value="Unassembled WGS sequence"/>
</dbReference>
<name>A0A821T3N2_9BILA</name>
<accession>A0A821T3N2</accession>
<gene>
    <name evidence="1" type="ORF">QYT958_LOCUS28424</name>
</gene>
<organism evidence="1 2">
    <name type="scientific">Rotaria socialis</name>
    <dbReference type="NCBI Taxonomy" id="392032"/>
    <lineage>
        <taxon>Eukaryota</taxon>
        <taxon>Metazoa</taxon>
        <taxon>Spiralia</taxon>
        <taxon>Gnathifera</taxon>
        <taxon>Rotifera</taxon>
        <taxon>Eurotatoria</taxon>
        <taxon>Bdelloidea</taxon>
        <taxon>Philodinida</taxon>
        <taxon>Philodinidae</taxon>
        <taxon>Rotaria</taxon>
    </lineage>
</organism>
<dbReference type="Gene3D" id="2.40.50.140">
    <property type="entry name" value="Nucleic acid-binding proteins"/>
    <property type="match status" value="1"/>
</dbReference>
<evidence type="ECO:0000313" key="1">
    <source>
        <dbReference type="EMBL" id="CAF4867853.1"/>
    </source>
</evidence>
<comment type="caution">
    <text evidence="1">The sequence shown here is derived from an EMBL/GenBank/DDBJ whole genome shotgun (WGS) entry which is preliminary data.</text>
</comment>
<proteinExistence type="predicted"/>
<sequence>MKRGFNMIQNANISNSKPNATLEDVVVAVTNISDNQTDKKGKYWTASISDSNQNMNRITKYLSSRINCSLHLKMVEHLNNQHGVKLNKLKFNGDNAYIATSETIATPKVLSFAPLCTQITTIKNIESMTDGEYLSLTCKIIDVGFDETAFFNNGQKRVQKLKRTAIVADKTDSINMNIWENQFNLIEKDLSYIIKLAKFCNKTFIKICSFEAIPDIVVSGVITSIGIVEERCSCPKCYSTDVECNDKTIKCIRCKSRSLFIKQSIQQTKIKLNLNDVNRNMFEFIADTLKVQALLEQCGHPDLSRVDLVEQEDVLLALSSMNVLVNFNPTNMDINTIVLNNVENN</sequence>
<dbReference type="EMBL" id="CAJOBR010007715">
    <property type="protein sequence ID" value="CAF4867853.1"/>
    <property type="molecule type" value="Genomic_DNA"/>
</dbReference>
<reference evidence="1" key="1">
    <citation type="submission" date="2021-02" db="EMBL/GenBank/DDBJ databases">
        <authorList>
            <person name="Nowell W R."/>
        </authorList>
    </citation>
    <scope>NUCLEOTIDE SEQUENCE</scope>
</reference>
<dbReference type="AlphaFoldDB" id="A0A821T3N2"/>
<dbReference type="InterPro" id="IPR012340">
    <property type="entry name" value="NA-bd_OB-fold"/>
</dbReference>
<protein>
    <submittedName>
        <fullName evidence="1">Uncharacterized protein</fullName>
    </submittedName>
</protein>